<dbReference type="PANTHER" id="PTHR43674:SF16">
    <property type="entry name" value="CARBON-NITROGEN FAMILY, PUTATIVE (AFU_ORTHOLOGUE AFUA_5G02350)-RELATED"/>
    <property type="match status" value="1"/>
</dbReference>
<dbReference type="PANTHER" id="PTHR43674">
    <property type="entry name" value="NITRILASE C965.09-RELATED"/>
    <property type="match status" value="1"/>
</dbReference>
<protein>
    <submittedName>
        <fullName evidence="3">Putative amidohydrolase</fullName>
    </submittedName>
</protein>
<dbReference type="Proteomes" id="UP000295719">
    <property type="component" value="Unassembled WGS sequence"/>
</dbReference>
<comment type="caution">
    <text evidence="3">The sequence shown here is derived from an EMBL/GenBank/DDBJ whole genome shotgun (WGS) entry which is preliminary data.</text>
</comment>
<name>A0A4R3Z3D7_9GAMM</name>
<feature type="domain" description="CN hydrolase" evidence="2">
    <location>
        <begin position="6"/>
        <end position="242"/>
    </location>
</feature>
<dbReference type="OrthoDB" id="9803803at2"/>
<gene>
    <name evidence="3" type="ORF">EDC52_103465</name>
</gene>
<dbReference type="InterPro" id="IPR003010">
    <property type="entry name" value="C-N_Hydrolase"/>
</dbReference>
<dbReference type="PROSITE" id="PS50263">
    <property type="entry name" value="CN_HYDROLASE"/>
    <property type="match status" value="2"/>
</dbReference>
<sequence>MTGTPLQVAAIQFEPTQFQKEDNVRQLLILAAEAAKGGARLIVMPEMATTGYCWRDRQEVAPYVESVDGETCQRFCALAREHHCYLVVGMPEEDSHTGLYYNSAVLIGPAGIIGVHRKTHPYISEPKWAANGDLGHQVFATPIGNIALLICMDIHFIETARLAAVGGAQIICHISNWLAERTPSPYWLTRAWENGCALVESNRWGWERTVQFSGGSCVVDSDGRLLAARDDGDGIVAATITLTPHNVALQKRRPELYQRLMTNTFSWNPGDFFGLYGLEPLPRGKRSAVAVAQFTPLPEPQLNLRKMREFAQAAKANGAELVVFPEKALTGGDGSEQAISADHPAIAAFLQLAMELDLALLTGWIEQEGDVYYNSALLVGTQGIIAHYRQIHLNRADRLWATAGERWVSADLPCGRIGLLLGEDLLMPESGRILALEGCDVIACPASLAEPLPLAHRGTVIRHNYPIPTGADPLHCLLPRVRAGENNVWLAFANSCDPEHGSFGISGIYGPDTFAFPRSEAKVMQTEGMATLTIDTGDSSVPYPTHVVRRKDLVLMRQPHYYSALVVNSRHDVR</sequence>
<reference evidence="3 4" key="1">
    <citation type="submission" date="2019-03" db="EMBL/GenBank/DDBJ databases">
        <title>Genomic Encyclopedia of Type Strains, Phase IV (KMG-IV): sequencing the most valuable type-strain genomes for metagenomic binning, comparative biology and taxonomic classification.</title>
        <authorList>
            <person name="Goeker M."/>
        </authorList>
    </citation>
    <scope>NUCLEOTIDE SEQUENCE [LARGE SCALE GENOMIC DNA]</scope>
    <source>
        <strain evidence="3 4">DSM 19580</strain>
    </source>
</reference>
<feature type="domain" description="CN hydrolase" evidence="2">
    <location>
        <begin position="285"/>
        <end position="536"/>
    </location>
</feature>
<evidence type="ECO:0000256" key="1">
    <source>
        <dbReference type="ARBA" id="ARBA00022801"/>
    </source>
</evidence>
<organism evidence="3 4">
    <name type="scientific">Biostraticola tofi</name>
    <dbReference type="NCBI Taxonomy" id="466109"/>
    <lineage>
        <taxon>Bacteria</taxon>
        <taxon>Pseudomonadati</taxon>
        <taxon>Pseudomonadota</taxon>
        <taxon>Gammaproteobacteria</taxon>
        <taxon>Enterobacterales</taxon>
        <taxon>Bruguierivoracaceae</taxon>
        <taxon>Biostraticola</taxon>
    </lineage>
</organism>
<dbReference type="SUPFAM" id="SSF56317">
    <property type="entry name" value="Carbon-nitrogen hydrolase"/>
    <property type="match status" value="2"/>
</dbReference>
<dbReference type="InterPro" id="IPR050345">
    <property type="entry name" value="Aliph_Amidase/BUP"/>
</dbReference>
<accession>A0A4R3Z3D7</accession>
<proteinExistence type="predicted"/>
<evidence type="ECO:0000313" key="4">
    <source>
        <dbReference type="Proteomes" id="UP000295719"/>
    </source>
</evidence>
<dbReference type="GO" id="GO:0016811">
    <property type="term" value="F:hydrolase activity, acting on carbon-nitrogen (but not peptide) bonds, in linear amides"/>
    <property type="evidence" value="ECO:0007669"/>
    <property type="project" value="TreeGrafter"/>
</dbReference>
<dbReference type="EMBL" id="SMCR01000003">
    <property type="protein sequence ID" value="TCV98373.1"/>
    <property type="molecule type" value="Genomic_DNA"/>
</dbReference>
<keyword evidence="1 3" id="KW-0378">Hydrolase</keyword>
<dbReference type="Pfam" id="PF00795">
    <property type="entry name" value="CN_hydrolase"/>
    <property type="match status" value="2"/>
</dbReference>
<keyword evidence="4" id="KW-1185">Reference proteome</keyword>
<dbReference type="RefSeq" id="WP_131865108.1">
    <property type="nucleotide sequence ID" value="NZ_SMCR01000003.1"/>
</dbReference>
<evidence type="ECO:0000259" key="2">
    <source>
        <dbReference type="PROSITE" id="PS50263"/>
    </source>
</evidence>
<evidence type="ECO:0000313" key="3">
    <source>
        <dbReference type="EMBL" id="TCV98373.1"/>
    </source>
</evidence>
<dbReference type="AlphaFoldDB" id="A0A4R3Z3D7"/>
<dbReference type="InterPro" id="IPR036526">
    <property type="entry name" value="C-N_Hydrolase_sf"/>
</dbReference>
<dbReference type="Gene3D" id="3.60.110.10">
    <property type="entry name" value="Carbon-nitrogen hydrolase"/>
    <property type="match status" value="2"/>
</dbReference>